<keyword evidence="2" id="KW-1185">Reference proteome</keyword>
<sequence>MGCWMYESRLYDSRSIAQYVAMCVRDDQILSGTPDPKVYIFRTKKGKYGVKYQV</sequence>
<dbReference type="AlphaFoldDB" id="A0A292YSR7"/>
<evidence type="ECO:0000313" key="2">
    <source>
        <dbReference type="Proteomes" id="UP000217785"/>
    </source>
</evidence>
<proteinExistence type="predicted"/>
<name>A0A292YSR7_9BACL</name>
<evidence type="ECO:0000313" key="1">
    <source>
        <dbReference type="EMBL" id="GAX91813.1"/>
    </source>
</evidence>
<organism evidence="1 2">
    <name type="scientific">Effusibacillus lacus</name>
    <dbReference type="NCBI Taxonomy" id="1348429"/>
    <lineage>
        <taxon>Bacteria</taxon>
        <taxon>Bacillati</taxon>
        <taxon>Bacillota</taxon>
        <taxon>Bacilli</taxon>
        <taxon>Bacillales</taxon>
        <taxon>Alicyclobacillaceae</taxon>
        <taxon>Effusibacillus</taxon>
    </lineage>
</organism>
<accession>A0A292YSR7</accession>
<dbReference type="EMBL" id="BDUF01000109">
    <property type="protein sequence ID" value="GAX91813.1"/>
    <property type="molecule type" value="Genomic_DNA"/>
</dbReference>
<dbReference type="Proteomes" id="UP000217785">
    <property type="component" value="Unassembled WGS sequence"/>
</dbReference>
<reference evidence="2" key="1">
    <citation type="submission" date="2017-07" db="EMBL/GenBank/DDBJ databases">
        <title>Draft genome sequence of Effusibacillus lacus strain skLN1.</title>
        <authorList>
            <person name="Watanabe M."/>
            <person name="Kojima H."/>
            <person name="Fukui M."/>
        </authorList>
    </citation>
    <scope>NUCLEOTIDE SEQUENCE [LARGE SCALE GENOMIC DNA]</scope>
    <source>
        <strain evidence="2">skLN1</strain>
    </source>
</reference>
<protein>
    <submittedName>
        <fullName evidence="1">Uncharacterized protein</fullName>
    </submittedName>
</protein>
<gene>
    <name evidence="1" type="ORF">EFBL_3504</name>
</gene>
<comment type="caution">
    <text evidence="1">The sequence shown here is derived from an EMBL/GenBank/DDBJ whole genome shotgun (WGS) entry which is preliminary data.</text>
</comment>